<dbReference type="Gene3D" id="3.10.10.10">
    <property type="entry name" value="HIV Type 1 Reverse Transcriptase, subunit A, domain 1"/>
    <property type="match status" value="1"/>
</dbReference>
<gene>
    <name evidence="3" type="primary">LOC100898625</name>
</gene>
<dbReference type="RefSeq" id="XP_018497150.1">
    <property type="nucleotide sequence ID" value="XM_018641634.1"/>
</dbReference>
<dbReference type="SUPFAM" id="SSF53098">
    <property type="entry name" value="Ribonuclease H-like"/>
    <property type="match status" value="1"/>
</dbReference>
<dbReference type="Gene3D" id="3.30.70.270">
    <property type="match status" value="1"/>
</dbReference>
<dbReference type="KEGG" id="goe:100898625"/>
<evidence type="ECO:0000259" key="1">
    <source>
        <dbReference type="PROSITE" id="PS50994"/>
    </source>
</evidence>
<proteinExistence type="predicted"/>
<dbReference type="Pfam" id="PF18701">
    <property type="entry name" value="DUF5641"/>
    <property type="match status" value="1"/>
</dbReference>
<dbReference type="InterPro" id="IPR043502">
    <property type="entry name" value="DNA/RNA_pol_sf"/>
</dbReference>
<sequence length="1252" mass="143225">MLETQPSVEKLSRRPENSLQILQQLHYAIICAKATDNTGKRVVKHSAINLGTDTTEDPIYLWTAHAIELRCLSQSKFPVIGNTFNLHPVADHTQGETSDFVDILIGSEHMAKIGMEETKIFDNVFAFKYIFGWVFGGTHNEKPTHHNLPRFCGFELIQPGVVSPEKRSSGNATEESSNICPAKQRCQDTHEDIQFLWQTEECGLEADDAEEKKAEEDELNKALEKHFRKTTERDPSGRYVLRLPFKENIHSLGDNEGLARCRLQSFIKKLQSDPAKLRAVDEGMLGFLRSDFAEPARPRTEFQLAHFLPIQAVFKPNPDTPLGLKTRVVKDASARQSNLAGLNDVLHQGPNLLPDIIKVIFNFRKYRFALTADIEKAFQQFKIAEDDRTFLRFLWPSGISSNPEAGIQDYWAKRLDFGLVCSPYLHCQGLRCHLESCQQKYPRDAKFIQEIMEYFYMDDVTLGGETIQEAKYRIKRTFEIFEEGHFPLKKWSSNSQQLGEFIKRYSPVPDPIVTTDGTNAKFLGIPWNQITDKLSVPTTEALATLTAGEPTKRKLLKGSAMIFDPIGIIAPLLINAKVLLQSTWKNKLGWDSTLRGEQAERYENFIRLLEGANQLSIPRHMFRPSTDATIRSLHIFCDASLSAMRRIQSLVNHAHFNYVRSLENPADIISRGYDIADLKARELWFSGPTWLTLQDHELQHKIRSENASLSPKNNGTDDECRPNIAVCMSLKSDHSEKNPMIFFENSSSTWPRAIRFWSLMLRLKEKARPARERVKRKNTAIPQKKKFNEIDPEEMITARISLIKSIQATYFKEELRTRCKNLKKSSVLYKYSPRINNQDLTTSKTRLVAATDLTSEQVEPIILPYNCELSFLILRDIHENDCLHTGGVNAILHSLRKNFLMIHARRAARRTIQNCQVCKIFLGKAAQLPTADLPRFRIERSPPFFHTGCDFCGPVRYRKESGEMAKGYILLLTCAVTRAVCLQLTTNLSTAEVLGALQKFVNRYPNVKHIISDNGASFVRAAKKLKLQCEHIKDGEVKRWLGESFIEWTFTPPASPWFGGFFERQVQTVKRPLRKILGTNIPHFRDLEVILSGIEAMVNRRPITTVATGTDSEALSPSDLLHGYKSTTVFPQHSLKPLRAEDTDKIIFSRRWAYQQKILNSYWKRFQQEYLQYLRTAHNRFPIESRPLKIGDICLVEDTINNRAMWPLCRVIAFPENTTPENACSCTMKTAKGQTFVRPIKKLYPIVSQPWS</sequence>
<dbReference type="InterPro" id="IPR036397">
    <property type="entry name" value="RNaseH_sf"/>
</dbReference>
<feature type="domain" description="Integrase catalytic" evidence="1">
    <location>
        <begin position="939"/>
        <end position="1125"/>
    </location>
</feature>
<organism evidence="2 3">
    <name type="scientific">Galendromus occidentalis</name>
    <name type="common">western predatory mite</name>
    <dbReference type="NCBI Taxonomy" id="34638"/>
    <lineage>
        <taxon>Eukaryota</taxon>
        <taxon>Metazoa</taxon>
        <taxon>Ecdysozoa</taxon>
        <taxon>Arthropoda</taxon>
        <taxon>Chelicerata</taxon>
        <taxon>Arachnida</taxon>
        <taxon>Acari</taxon>
        <taxon>Parasitiformes</taxon>
        <taxon>Mesostigmata</taxon>
        <taxon>Gamasina</taxon>
        <taxon>Phytoseioidea</taxon>
        <taxon>Phytoseiidae</taxon>
        <taxon>Typhlodrominae</taxon>
        <taxon>Galendromus</taxon>
    </lineage>
</organism>
<dbReference type="GO" id="GO:0042575">
    <property type="term" value="C:DNA polymerase complex"/>
    <property type="evidence" value="ECO:0007669"/>
    <property type="project" value="UniProtKB-ARBA"/>
</dbReference>
<dbReference type="InterPro" id="IPR001584">
    <property type="entry name" value="Integrase_cat-core"/>
</dbReference>
<evidence type="ECO:0000313" key="3">
    <source>
        <dbReference type="RefSeq" id="XP_018497150.1"/>
    </source>
</evidence>
<keyword evidence="2" id="KW-1185">Reference proteome</keyword>
<dbReference type="InterPro" id="IPR000477">
    <property type="entry name" value="RT_dom"/>
</dbReference>
<dbReference type="Proteomes" id="UP000694867">
    <property type="component" value="Unplaced"/>
</dbReference>
<evidence type="ECO:0000313" key="2">
    <source>
        <dbReference type="Proteomes" id="UP000694867"/>
    </source>
</evidence>
<dbReference type="InterPro" id="IPR012337">
    <property type="entry name" value="RNaseH-like_sf"/>
</dbReference>
<dbReference type="PANTHER" id="PTHR47331">
    <property type="entry name" value="PHD-TYPE DOMAIN-CONTAINING PROTEIN"/>
    <property type="match status" value="1"/>
</dbReference>
<name>A0AAJ7PAZ1_9ACAR</name>
<dbReference type="Pfam" id="PF00078">
    <property type="entry name" value="RVT_1"/>
    <property type="match status" value="1"/>
</dbReference>
<reference evidence="3" key="1">
    <citation type="submission" date="2025-08" db="UniProtKB">
        <authorList>
            <consortium name="RefSeq"/>
        </authorList>
    </citation>
    <scope>IDENTIFICATION</scope>
</reference>
<dbReference type="AlphaFoldDB" id="A0AAJ7PAZ1"/>
<dbReference type="PROSITE" id="PS50994">
    <property type="entry name" value="INTEGRASE"/>
    <property type="match status" value="1"/>
</dbReference>
<dbReference type="GeneID" id="100898625"/>
<dbReference type="Pfam" id="PF05380">
    <property type="entry name" value="Peptidase_A17"/>
    <property type="match status" value="1"/>
</dbReference>
<accession>A0AAJ7PAZ1</accession>
<dbReference type="InterPro" id="IPR008042">
    <property type="entry name" value="Retrotrans_Pao"/>
</dbReference>
<dbReference type="SUPFAM" id="SSF56672">
    <property type="entry name" value="DNA/RNA polymerases"/>
    <property type="match status" value="1"/>
</dbReference>
<protein>
    <submittedName>
        <fullName evidence="3">Uncharacterized protein LOC100898625</fullName>
    </submittedName>
</protein>
<dbReference type="Gene3D" id="3.30.420.10">
    <property type="entry name" value="Ribonuclease H-like superfamily/Ribonuclease H"/>
    <property type="match status" value="1"/>
</dbReference>
<dbReference type="InterPro" id="IPR040676">
    <property type="entry name" value="DUF5641"/>
</dbReference>
<dbReference type="GO" id="GO:0015074">
    <property type="term" value="P:DNA integration"/>
    <property type="evidence" value="ECO:0007669"/>
    <property type="project" value="InterPro"/>
</dbReference>
<dbReference type="GO" id="GO:0003676">
    <property type="term" value="F:nucleic acid binding"/>
    <property type="evidence" value="ECO:0007669"/>
    <property type="project" value="InterPro"/>
</dbReference>
<dbReference type="InterPro" id="IPR043128">
    <property type="entry name" value="Rev_trsase/Diguanyl_cyclase"/>
</dbReference>
<dbReference type="GO" id="GO:0071897">
    <property type="term" value="P:DNA biosynthetic process"/>
    <property type="evidence" value="ECO:0007669"/>
    <property type="project" value="UniProtKB-ARBA"/>
</dbReference>